<comment type="caution">
    <text evidence="1">The sequence shown here is derived from an EMBL/GenBank/DDBJ whole genome shotgun (WGS) entry which is preliminary data.</text>
</comment>
<protein>
    <submittedName>
        <fullName evidence="1">Uncharacterized protein</fullName>
    </submittedName>
</protein>
<evidence type="ECO:0000313" key="1">
    <source>
        <dbReference type="EMBL" id="KAG0433133.1"/>
    </source>
</evidence>
<proteinExistence type="predicted"/>
<accession>A0AC60QI28</accession>
<name>A0AC60QI28_IXOPE</name>
<dbReference type="EMBL" id="JABSTQ010009082">
    <property type="protein sequence ID" value="KAG0433133.1"/>
    <property type="molecule type" value="Genomic_DNA"/>
</dbReference>
<keyword evidence="2" id="KW-1185">Reference proteome</keyword>
<reference evidence="1 2" key="1">
    <citation type="journal article" date="2020" name="Cell">
        <title>Large-Scale Comparative Analyses of Tick Genomes Elucidate Their Genetic Diversity and Vector Capacities.</title>
        <authorList>
            <consortium name="Tick Genome and Microbiome Consortium (TIGMIC)"/>
            <person name="Jia N."/>
            <person name="Wang J."/>
            <person name="Shi W."/>
            <person name="Du L."/>
            <person name="Sun Y."/>
            <person name="Zhan W."/>
            <person name="Jiang J.F."/>
            <person name="Wang Q."/>
            <person name="Zhang B."/>
            <person name="Ji P."/>
            <person name="Bell-Sakyi L."/>
            <person name="Cui X.M."/>
            <person name="Yuan T.T."/>
            <person name="Jiang B.G."/>
            <person name="Yang W.F."/>
            <person name="Lam T.T."/>
            <person name="Chang Q.C."/>
            <person name="Ding S.J."/>
            <person name="Wang X.J."/>
            <person name="Zhu J.G."/>
            <person name="Ruan X.D."/>
            <person name="Zhao L."/>
            <person name="Wei J.T."/>
            <person name="Ye R.Z."/>
            <person name="Que T.C."/>
            <person name="Du C.H."/>
            <person name="Zhou Y.H."/>
            <person name="Cheng J.X."/>
            <person name="Dai P.F."/>
            <person name="Guo W.B."/>
            <person name="Han X.H."/>
            <person name="Huang E.J."/>
            <person name="Li L.F."/>
            <person name="Wei W."/>
            <person name="Gao Y.C."/>
            <person name="Liu J.Z."/>
            <person name="Shao H.Z."/>
            <person name="Wang X."/>
            <person name="Wang C.C."/>
            <person name="Yang T.C."/>
            <person name="Huo Q.B."/>
            <person name="Li W."/>
            <person name="Chen H.Y."/>
            <person name="Chen S.E."/>
            <person name="Zhou L.G."/>
            <person name="Ni X.B."/>
            <person name="Tian J.H."/>
            <person name="Sheng Y."/>
            <person name="Liu T."/>
            <person name="Pan Y.S."/>
            <person name="Xia L.Y."/>
            <person name="Li J."/>
            <person name="Zhao F."/>
            <person name="Cao W.C."/>
        </authorList>
    </citation>
    <scope>NUCLEOTIDE SEQUENCE [LARGE SCALE GENOMIC DNA]</scope>
    <source>
        <strain evidence="1">Iper-2018</strain>
    </source>
</reference>
<gene>
    <name evidence="1" type="ORF">HPB47_020200</name>
</gene>
<dbReference type="Proteomes" id="UP000805193">
    <property type="component" value="Unassembled WGS sequence"/>
</dbReference>
<evidence type="ECO:0000313" key="2">
    <source>
        <dbReference type="Proteomes" id="UP000805193"/>
    </source>
</evidence>
<organism evidence="1 2">
    <name type="scientific">Ixodes persulcatus</name>
    <name type="common">Taiga tick</name>
    <dbReference type="NCBI Taxonomy" id="34615"/>
    <lineage>
        <taxon>Eukaryota</taxon>
        <taxon>Metazoa</taxon>
        <taxon>Ecdysozoa</taxon>
        <taxon>Arthropoda</taxon>
        <taxon>Chelicerata</taxon>
        <taxon>Arachnida</taxon>
        <taxon>Acari</taxon>
        <taxon>Parasitiformes</taxon>
        <taxon>Ixodida</taxon>
        <taxon>Ixodoidea</taxon>
        <taxon>Ixodidae</taxon>
        <taxon>Ixodinae</taxon>
        <taxon>Ixodes</taxon>
    </lineage>
</organism>
<sequence length="174" mass="19057">MGKKCLDEKPLARQAVEDSGETPEKKLCLPSDGASTSDYSIGDQIDVDLDETPFTTVAYRKKRSKGIPIVFKSTKAQSFWKVNPNRIANEIVTTAQEKEVRPVYPSPLNPMQKRSRYTYAEAIGAAGPGALPQEPPPAPPPPPIRPRLLPRIPPRKSAIRDSTADAYASDSKKS</sequence>